<evidence type="ECO:0000256" key="6">
    <source>
        <dbReference type="SAM" id="MobiDB-lite"/>
    </source>
</evidence>
<evidence type="ECO:0000313" key="8">
    <source>
        <dbReference type="EnsemblMetazoa" id="XP_038057531.1"/>
    </source>
</evidence>
<keyword evidence="9" id="KW-1185">Reference proteome</keyword>
<dbReference type="Pfam" id="PF09068">
    <property type="entry name" value="EF-hand_2"/>
    <property type="match status" value="1"/>
</dbReference>
<dbReference type="InterPro" id="IPR050774">
    <property type="entry name" value="KCMF1/Dystrophin"/>
</dbReference>
<feature type="compositionally biased region" description="Basic and acidic residues" evidence="6">
    <location>
        <begin position="719"/>
        <end position="731"/>
    </location>
</feature>
<feature type="coiled-coil region" evidence="5">
    <location>
        <begin position="496"/>
        <end position="576"/>
    </location>
</feature>
<accession>A0A914A2D9</accession>
<keyword evidence="5" id="KW-0175">Coiled coil</keyword>
<keyword evidence="2 4" id="KW-0863">Zinc-finger</keyword>
<dbReference type="SUPFAM" id="SSF47473">
    <property type="entry name" value="EF-hand"/>
    <property type="match status" value="2"/>
</dbReference>
<dbReference type="OMA" id="MKLLKXA"/>
<proteinExistence type="predicted"/>
<dbReference type="InterPro" id="IPR043145">
    <property type="entry name" value="Znf_ZZ_sf"/>
</dbReference>
<evidence type="ECO:0000259" key="7">
    <source>
        <dbReference type="PROSITE" id="PS50135"/>
    </source>
</evidence>
<dbReference type="Pfam" id="PF09069">
    <property type="entry name" value="EF-hand_3"/>
    <property type="match status" value="1"/>
</dbReference>
<evidence type="ECO:0000256" key="1">
    <source>
        <dbReference type="ARBA" id="ARBA00022723"/>
    </source>
</evidence>
<dbReference type="Gene3D" id="1.10.238.10">
    <property type="entry name" value="EF-hand"/>
    <property type="match status" value="2"/>
</dbReference>
<dbReference type="RefSeq" id="XP_038057532.1">
    <property type="nucleotide sequence ID" value="XM_038201604.1"/>
</dbReference>
<reference evidence="8" key="1">
    <citation type="submission" date="2022-11" db="UniProtKB">
        <authorList>
            <consortium name="EnsemblMetazoa"/>
        </authorList>
    </citation>
    <scope>IDENTIFICATION</scope>
</reference>
<dbReference type="Gene3D" id="3.30.60.90">
    <property type="match status" value="1"/>
</dbReference>
<dbReference type="EnsemblMetazoa" id="XM_038201603.1">
    <property type="protein sequence ID" value="XP_038057531.1"/>
    <property type="gene ID" value="LOC119729095"/>
</dbReference>
<feature type="compositionally biased region" description="Acidic residues" evidence="6">
    <location>
        <begin position="744"/>
        <end position="756"/>
    </location>
</feature>
<dbReference type="PROSITE" id="PS50135">
    <property type="entry name" value="ZF_ZZ_2"/>
    <property type="match status" value="1"/>
</dbReference>
<feature type="region of interest" description="Disordered" evidence="6">
    <location>
        <begin position="385"/>
        <end position="410"/>
    </location>
</feature>
<feature type="domain" description="ZZ-type" evidence="7">
    <location>
        <begin position="321"/>
        <end position="377"/>
    </location>
</feature>
<evidence type="ECO:0000313" key="9">
    <source>
        <dbReference type="Proteomes" id="UP000887568"/>
    </source>
</evidence>
<dbReference type="Proteomes" id="UP000887568">
    <property type="component" value="Unplaced"/>
</dbReference>
<dbReference type="Pfam" id="PF00569">
    <property type="entry name" value="ZZ"/>
    <property type="match status" value="1"/>
</dbReference>
<feature type="region of interest" description="Disordered" evidence="6">
    <location>
        <begin position="578"/>
        <end position="626"/>
    </location>
</feature>
<dbReference type="PANTHER" id="PTHR12268">
    <property type="entry name" value="E3 UBIQUITIN-PROTEIN LIGASE KCMF1"/>
    <property type="match status" value="1"/>
</dbReference>
<evidence type="ECO:0000256" key="5">
    <source>
        <dbReference type="SAM" id="Coils"/>
    </source>
</evidence>
<dbReference type="GO" id="GO:0005886">
    <property type="term" value="C:plasma membrane"/>
    <property type="evidence" value="ECO:0007669"/>
    <property type="project" value="TreeGrafter"/>
</dbReference>
<dbReference type="GO" id="GO:0008270">
    <property type="term" value="F:zinc ion binding"/>
    <property type="evidence" value="ECO:0007669"/>
    <property type="project" value="UniProtKB-KW"/>
</dbReference>
<dbReference type="InterPro" id="IPR011992">
    <property type="entry name" value="EF-hand-dom_pair"/>
</dbReference>
<dbReference type="PANTHER" id="PTHR12268:SF27">
    <property type="entry name" value="DYSTROBREVIN, ISOFORM F"/>
    <property type="match status" value="1"/>
</dbReference>
<feature type="region of interest" description="Disordered" evidence="6">
    <location>
        <begin position="649"/>
        <end position="765"/>
    </location>
</feature>
<dbReference type="FunFam" id="1.10.238.10:FF:000014">
    <property type="entry name" value="Dystrobrevin alpha"/>
    <property type="match status" value="1"/>
</dbReference>
<dbReference type="GO" id="GO:0045202">
    <property type="term" value="C:synapse"/>
    <property type="evidence" value="ECO:0007669"/>
    <property type="project" value="TreeGrafter"/>
</dbReference>
<dbReference type="EnsemblMetazoa" id="XM_038201604.1">
    <property type="protein sequence ID" value="XP_038057532.1"/>
    <property type="gene ID" value="LOC119729095"/>
</dbReference>
<dbReference type="InterPro" id="IPR015154">
    <property type="entry name" value="EF-hand_dom_typ2"/>
</dbReference>
<keyword evidence="3" id="KW-0862">Zinc</keyword>
<protein>
    <recommendedName>
        <fullName evidence="7">ZZ-type domain-containing protein</fullName>
    </recommendedName>
</protein>
<dbReference type="GeneID" id="119729095"/>
<dbReference type="OrthoDB" id="6019271at2759"/>
<sequence length="831" mass="93595">MYRRVDAVHVNETIVCDGVEINLKISFSSPARPRERTNPTASCARCACTCTGTTVCTTTTTTTTTTGAPPILDDSASLQALDEATAQHKAMADRRQLITEMRSQNFDVIRFATYRASCKLRFIQRRCNLHLVDIWNMIEAFRENGLNTLSAVDELSVNRVETILTSIYYQLNKRLPSTHQINVDQSITLLSNFIQMAFDDGATGKITVFAMKVALSTLCAGKIMDKLRYIFSQLSDSNGVLIHSKFDEYLKLVLQLPTAVFEGPSFGYSETAAQSCFGQGPNANRRVTLNDFLDTLLADPGPPCLMWFPLMHRMCNVENVFHPVECSNCKSESMMGYRYKCNRCSNYQLCQNCFWRGYTSGSHTSDHEMKEYSSWKSPAKKVGKALKKPFRSPSKQQRLPHYPDEPERPLDLSHIVKGSLPDIQMPATPVTVLTYDSPDNARILRTDDDLKRLNNSLDNSRLDDEHRLIARYAARLAAASNNPPTLSELSSDLDANKEQRALIAQLEAKNREIMREIQRLRQEHDEAVRSQPQRNPTLLAELRLLRQRKDELELRMAALQESRRELMVQLEGLMKLLKSHGSPRSSPNHTSKNNNASTTTPTHSAAIPGDIAASRNGKPASSDGSRNLRSDLLVAADSVTSAMSSLVRELNSEADDDDDDDDDFISEEGTVVRSPDTPSKDNKPNSRDLPTSHRAGQRSGSTGEKGNKMSEQDFIAELTARKEGRSREHARPPSGLDVSGQSQTDDESYIATDDAESYVRTDDDSYMRTDDELQGRVTDDELKEAKEVYRRHTDDESFNRTTTDDESYIRTDDDEPRNPLWEDNTRRWINR</sequence>
<dbReference type="RefSeq" id="XP_038057531.1">
    <property type="nucleotide sequence ID" value="XM_038201603.1"/>
</dbReference>
<evidence type="ECO:0000256" key="3">
    <source>
        <dbReference type="ARBA" id="ARBA00022833"/>
    </source>
</evidence>
<organism evidence="8 9">
    <name type="scientific">Patiria miniata</name>
    <name type="common">Bat star</name>
    <name type="synonym">Asterina miniata</name>
    <dbReference type="NCBI Taxonomy" id="46514"/>
    <lineage>
        <taxon>Eukaryota</taxon>
        <taxon>Metazoa</taxon>
        <taxon>Echinodermata</taxon>
        <taxon>Eleutherozoa</taxon>
        <taxon>Asterozoa</taxon>
        <taxon>Asteroidea</taxon>
        <taxon>Valvatacea</taxon>
        <taxon>Valvatida</taxon>
        <taxon>Asterinidae</taxon>
        <taxon>Patiria</taxon>
    </lineage>
</organism>
<keyword evidence="1" id="KW-0479">Metal-binding</keyword>
<dbReference type="CDD" id="cd16244">
    <property type="entry name" value="EFh_DTN"/>
    <property type="match status" value="1"/>
</dbReference>
<dbReference type="InterPro" id="IPR015153">
    <property type="entry name" value="EF-hand_dom_typ1"/>
</dbReference>
<dbReference type="GO" id="GO:0099536">
    <property type="term" value="P:synaptic signaling"/>
    <property type="evidence" value="ECO:0007669"/>
    <property type="project" value="TreeGrafter"/>
</dbReference>
<dbReference type="CDD" id="cd02334">
    <property type="entry name" value="ZZ_dystrophin"/>
    <property type="match status" value="1"/>
</dbReference>
<feature type="compositionally biased region" description="Basic and acidic residues" evidence="6">
    <location>
        <begin position="401"/>
        <end position="410"/>
    </location>
</feature>
<dbReference type="InterPro" id="IPR000433">
    <property type="entry name" value="Znf_ZZ"/>
</dbReference>
<feature type="compositionally biased region" description="Acidic residues" evidence="6">
    <location>
        <begin position="652"/>
        <end position="666"/>
    </location>
</feature>
<feature type="compositionally biased region" description="Polar residues" evidence="6">
    <location>
        <begin position="582"/>
        <end position="603"/>
    </location>
</feature>
<dbReference type="AlphaFoldDB" id="A0A914A2D9"/>
<dbReference type="PROSITE" id="PS01357">
    <property type="entry name" value="ZF_ZZ_1"/>
    <property type="match status" value="1"/>
</dbReference>
<evidence type="ECO:0000256" key="4">
    <source>
        <dbReference type="PROSITE-ProRule" id="PRU00228"/>
    </source>
</evidence>
<dbReference type="SUPFAM" id="SSF57850">
    <property type="entry name" value="RING/U-box"/>
    <property type="match status" value="1"/>
</dbReference>
<evidence type="ECO:0000256" key="2">
    <source>
        <dbReference type="ARBA" id="ARBA00022771"/>
    </source>
</evidence>
<feature type="region of interest" description="Disordered" evidence="6">
    <location>
        <begin position="790"/>
        <end position="831"/>
    </location>
</feature>
<dbReference type="SMART" id="SM00291">
    <property type="entry name" value="ZnF_ZZ"/>
    <property type="match status" value="1"/>
</dbReference>
<name>A0A914A2D9_PATMI</name>